<accession>A0A0E9WZG8</accession>
<sequence length="83" mass="9734">MSAEYKSILWTDRTQNLRQGISPGTYYRIQSQQIARDFIWYTHQSSSSTPKQNSPQITFYQHLVTSFLPSLKCFFSSSKKPYT</sequence>
<dbReference type="EMBL" id="GBXM01013552">
    <property type="protein sequence ID" value="JAH95025.1"/>
    <property type="molecule type" value="Transcribed_RNA"/>
</dbReference>
<proteinExistence type="predicted"/>
<dbReference type="AlphaFoldDB" id="A0A0E9WZG8"/>
<protein>
    <submittedName>
        <fullName evidence="1">Uncharacterized protein</fullName>
    </submittedName>
</protein>
<evidence type="ECO:0000313" key="1">
    <source>
        <dbReference type="EMBL" id="JAH95025.1"/>
    </source>
</evidence>
<reference evidence="1" key="1">
    <citation type="submission" date="2014-11" db="EMBL/GenBank/DDBJ databases">
        <authorList>
            <person name="Amaro Gonzalez C."/>
        </authorList>
    </citation>
    <scope>NUCLEOTIDE SEQUENCE</scope>
</reference>
<organism evidence="1">
    <name type="scientific">Anguilla anguilla</name>
    <name type="common">European freshwater eel</name>
    <name type="synonym">Muraena anguilla</name>
    <dbReference type="NCBI Taxonomy" id="7936"/>
    <lineage>
        <taxon>Eukaryota</taxon>
        <taxon>Metazoa</taxon>
        <taxon>Chordata</taxon>
        <taxon>Craniata</taxon>
        <taxon>Vertebrata</taxon>
        <taxon>Euteleostomi</taxon>
        <taxon>Actinopterygii</taxon>
        <taxon>Neopterygii</taxon>
        <taxon>Teleostei</taxon>
        <taxon>Anguilliformes</taxon>
        <taxon>Anguillidae</taxon>
        <taxon>Anguilla</taxon>
    </lineage>
</organism>
<reference evidence="1" key="2">
    <citation type="journal article" date="2015" name="Fish Shellfish Immunol.">
        <title>Early steps in the European eel (Anguilla anguilla)-Vibrio vulnificus interaction in the gills: Role of the RtxA13 toxin.</title>
        <authorList>
            <person name="Callol A."/>
            <person name="Pajuelo D."/>
            <person name="Ebbesson L."/>
            <person name="Teles M."/>
            <person name="MacKenzie S."/>
            <person name="Amaro C."/>
        </authorList>
    </citation>
    <scope>NUCLEOTIDE SEQUENCE</scope>
</reference>
<name>A0A0E9WZG8_ANGAN</name>